<gene>
    <name evidence="1" type="ORF">BaRGS_00016260</name>
</gene>
<evidence type="ECO:0000313" key="2">
    <source>
        <dbReference type="Proteomes" id="UP001519460"/>
    </source>
</evidence>
<evidence type="ECO:0000313" key="1">
    <source>
        <dbReference type="EMBL" id="KAK7492387.1"/>
    </source>
</evidence>
<reference evidence="1 2" key="1">
    <citation type="journal article" date="2023" name="Sci. Data">
        <title>Genome assembly of the Korean intertidal mud-creeper Batillaria attramentaria.</title>
        <authorList>
            <person name="Patra A.K."/>
            <person name="Ho P.T."/>
            <person name="Jun S."/>
            <person name="Lee S.J."/>
            <person name="Kim Y."/>
            <person name="Won Y.J."/>
        </authorList>
    </citation>
    <scope>NUCLEOTIDE SEQUENCE [LARGE SCALE GENOMIC DNA]</scope>
    <source>
        <strain evidence="1">Wonlab-2016</strain>
    </source>
</reference>
<dbReference type="EMBL" id="JACVVK020000103">
    <property type="protein sequence ID" value="KAK7492387.1"/>
    <property type="molecule type" value="Genomic_DNA"/>
</dbReference>
<keyword evidence="2" id="KW-1185">Reference proteome</keyword>
<accession>A0ABD0L047</accession>
<dbReference type="Proteomes" id="UP001519460">
    <property type="component" value="Unassembled WGS sequence"/>
</dbReference>
<dbReference type="AlphaFoldDB" id="A0ABD0L047"/>
<protein>
    <submittedName>
        <fullName evidence="1">Uncharacterized protein</fullName>
    </submittedName>
</protein>
<organism evidence="1 2">
    <name type="scientific">Batillaria attramentaria</name>
    <dbReference type="NCBI Taxonomy" id="370345"/>
    <lineage>
        <taxon>Eukaryota</taxon>
        <taxon>Metazoa</taxon>
        <taxon>Spiralia</taxon>
        <taxon>Lophotrochozoa</taxon>
        <taxon>Mollusca</taxon>
        <taxon>Gastropoda</taxon>
        <taxon>Caenogastropoda</taxon>
        <taxon>Sorbeoconcha</taxon>
        <taxon>Cerithioidea</taxon>
        <taxon>Batillariidae</taxon>
        <taxon>Batillaria</taxon>
    </lineage>
</organism>
<proteinExistence type="predicted"/>
<comment type="caution">
    <text evidence="1">The sequence shown here is derived from an EMBL/GenBank/DDBJ whole genome shotgun (WGS) entry which is preliminary data.</text>
</comment>
<sequence>MTVTAFSTVRAHSVLYFQLVTRDNLACWPNKNKILNVLVKNSSISLLSCFVKASRIQFLRKSNLVAHGGRHLTSAKDSYGVRSACARTGLLPVSERAFPRCSRGDVTSDLSEHFILSVFGAF</sequence>
<name>A0ABD0L047_9CAEN</name>